<dbReference type="EMBL" id="AFRT01002893">
    <property type="protein sequence ID" value="ELU37040.1"/>
    <property type="molecule type" value="Genomic_DNA"/>
</dbReference>
<reference evidence="2 3" key="1">
    <citation type="journal article" date="2013" name="Nat. Commun.">
        <title>The evolution and pathogenic mechanisms of the rice sheath blight pathogen.</title>
        <authorList>
            <person name="Zheng A."/>
            <person name="Lin R."/>
            <person name="Xu L."/>
            <person name="Qin P."/>
            <person name="Tang C."/>
            <person name="Ai P."/>
            <person name="Zhang D."/>
            <person name="Liu Y."/>
            <person name="Sun Z."/>
            <person name="Feng H."/>
            <person name="Wang Y."/>
            <person name="Chen Y."/>
            <person name="Liang X."/>
            <person name="Fu R."/>
            <person name="Li Q."/>
            <person name="Zhang J."/>
            <person name="Yu X."/>
            <person name="Xie Z."/>
            <person name="Ding L."/>
            <person name="Guan P."/>
            <person name="Tang J."/>
            <person name="Liang Y."/>
            <person name="Wang S."/>
            <person name="Deng Q."/>
            <person name="Li S."/>
            <person name="Zhu J."/>
            <person name="Wang L."/>
            <person name="Liu H."/>
            <person name="Li P."/>
        </authorList>
    </citation>
    <scope>NUCLEOTIDE SEQUENCE [LARGE SCALE GENOMIC DNA]</scope>
    <source>
        <strain evidence="3">AG-1 IA</strain>
    </source>
</reference>
<organism evidence="2 3">
    <name type="scientific">Thanatephorus cucumeris (strain AG1-IA)</name>
    <name type="common">Rice sheath blight fungus</name>
    <name type="synonym">Rhizoctonia solani</name>
    <dbReference type="NCBI Taxonomy" id="983506"/>
    <lineage>
        <taxon>Eukaryota</taxon>
        <taxon>Fungi</taxon>
        <taxon>Dikarya</taxon>
        <taxon>Basidiomycota</taxon>
        <taxon>Agaricomycotina</taxon>
        <taxon>Agaricomycetes</taxon>
        <taxon>Cantharellales</taxon>
        <taxon>Ceratobasidiaceae</taxon>
        <taxon>Rhizoctonia</taxon>
        <taxon>Rhizoctonia solani AG-1</taxon>
    </lineage>
</organism>
<name>L8WGE2_THACA</name>
<feature type="compositionally biased region" description="Basic and acidic residues" evidence="1">
    <location>
        <begin position="29"/>
        <end position="38"/>
    </location>
</feature>
<evidence type="ECO:0000313" key="2">
    <source>
        <dbReference type="EMBL" id="ELU37040.1"/>
    </source>
</evidence>
<proteinExistence type="predicted"/>
<evidence type="ECO:0000313" key="3">
    <source>
        <dbReference type="Proteomes" id="UP000011668"/>
    </source>
</evidence>
<sequence length="367" mass="40390">MLIVIFVPSSFPPSLRTISHSPPSLTAGRDGHPIHESCSHLSAPGSYRRHTPDGPPLVAPDGHDLSMQLSYRGCISEPAETHEPRLKRRIAYDLPSQSRGALKAATPHYRPYGLYPELGLKPPVRRLATPFLTLTVLLFDGSAVFCERFALFAFSHVIVGCAQSTSTGPRKSRERSGTRYCLRAFRSVWYDARKCSWSAPKCSPSNPDPSDPNENRSTPERSRVFGAPVETILPQRIRSPSRFLFSYFSDSQSHSLAFTLCIANLYSCWEFLIASAPQPCATIVRLGHPPTNSARVSVPQPSSAYSVPDPPPCCHQSPSFTYTHHIISFNAIVAVTHAGVQVCFGQVPIELQGKHRFIDLASSRGVL</sequence>
<dbReference type="AlphaFoldDB" id="L8WGE2"/>
<comment type="caution">
    <text evidence="2">The sequence shown here is derived from an EMBL/GenBank/DDBJ whole genome shotgun (WGS) entry which is preliminary data.</text>
</comment>
<dbReference type="Proteomes" id="UP000011668">
    <property type="component" value="Unassembled WGS sequence"/>
</dbReference>
<keyword evidence="3" id="KW-1185">Reference proteome</keyword>
<gene>
    <name evidence="2" type="ORF">AG1IA_08935</name>
</gene>
<dbReference type="HOGENOM" id="CLU_754752_0_0_1"/>
<feature type="region of interest" description="Disordered" evidence="1">
    <location>
        <begin position="19"/>
        <end position="56"/>
    </location>
</feature>
<protein>
    <submittedName>
        <fullName evidence="2">Uncharacterized protein</fullName>
    </submittedName>
</protein>
<feature type="region of interest" description="Disordered" evidence="1">
    <location>
        <begin position="198"/>
        <end position="221"/>
    </location>
</feature>
<evidence type="ECO:0000256" key="1">
    <source>
        <dbReference type="SAM" id="MobiDB-lite"/>
    </source>
</evidence>
<accession>L8WGE2</accession>